<accession>A0A0F5L389</accession>
<keyword evidence="3" id="KW-1185">Reference proteome</keyword>
<organism evidence="2 3">
    <name type="scientific">Devosia soli</name>
    <dbReference type="NCBI Taxonomy" id="361041"/>
    <lineage>
        <taxon>Bacteria</taxon>
        <taxon>Pseudomonadati</taxon>
        <taxon>Pseudomonadota</taxon>
        <taxon>Alphaproteobacteria</taxon>
        <taxon>Hyphomicrobiales</taxon>
        <taxon>Devosiaceae</taxon>
        <taxon>Devosia</taxon>
    </lineage>
</organism>
<dbReference type="PATRIC" id="fig|361041.3.peg.3040"/>
<dbReference type="RefSeq" id="WP_046144462.1">
    <property type="nucleotide sequence ID" value="NZ_LAJG01000042.1"/>
</dbReference>
<dbReference type="EMBL" id="LAJG01000042">
    <property type="protein sequence ID" value="KKB76680.1"/>
    <property type="molecule type" value="Genomic_DNA"/>
</dbReference>
<gene>
    <name evidence="2" type="ORF">VW35_18145</name>
</gene>
<reference evidence="2 3" key="1">
    <citation type="submission" date="2015-03" db="EMBL/GenBank/DDBJ databases">
        <authorList>
            <person name="Hassan Y.I."/>
            <person name="Lepp D."/>
            <person name="Zhou T."/>
        </authorList>
    </citation>
    <scope>NUCLEOTIDE SEQUENCE [LARGE SCALE GENOMIC DNA]</scope>
    <source>
        <strain evidence="2 3">GH2-10</strain>
    </source>
</reference>
<dbReference type="AlphaFoldDB" id="A0A0F5L389"/>
<dbReference type="InterPro" id="IPR025117">
    <property type="entry name" value="DUF4037"/>
</dbReference>
<evidence type="ECO:0000313" key="2">
    <source>
        <dbReference type="EMBL" id="KKB76680.1"/>
    </source>
</evidence>
<protein>
    <recommendedName>
        <fullName evidence="1">DUF4037 domain-containing protein</fullName>
    </recommendedName>
</protein>
<dbReference type="STRING" id="361041.VW35_18145"/>
<dbReference type="Pfam" id="PF13228">
    <property type="entry name" value="DUF4037"/>
    <property type="match status" value="1"/>
</dbReference>
<sequence length="355" mass="38854">MQGIELSRTFYDEIVAPFLASAAPELSYSAALIGYGSELLGFDDETSKDHNWGPRVHIHLSAADFHAHAQSLLADFAKVLPQTFRGEPTGWRARPHPAASNRDSIGALEHGLEFHTIEGRLESHFGIRYLEGIRPVDWLGFPEQKLLSFTAGAVFHDGDGRLTLARRALAYFPDDVWLYRIACHWRRIAEAQAFVGRAGQVGDDLGSRLIAARLVHDVMALGFLLARSYAPYAKWFGTGFSQLPIANALMPDLNLALEATAWNERGEALARAYLKLATIQNEKGVGPFTPVVGPYYDRPFVTINADDAVNAAMAAINDPALRSLPVLGAIDQASDLTPLLVDAVRSQQVARQLLG</sequence>
<dbReference type="OrthoDB" id="3030at2"/>
<evidence type="ECO:0000313" key="3">
    <source>
        <dbReference type="Proteomes" id="UP000033514"/>
    </source>
</evidence>
<feature type="domain" description="DUF4037" evidence="1">
    <location>
        <begin position="138"/>
        <end position="236"/>
    </location>
</feature>
<proteinExistence type="predicted"/>
<evidence type="ECO:0000259" key="1">
    <source>
        <dbReference type="Pfam" id="PF13228"/>
    </source>
</evidence>
<dbReference type="Proteomes" id="UP000033514">
    <property type="component" value="Unassembled WGS sequence"/>
</dbReference>
<name>A0A0F5L389_9HYPH</name>
<comment type="caution">
    <text evidence="2">The sequence shown here is derived from an EMBL/GenBank/DDBJ whole genome shotgun (WGS) entry which is preliminary data.</text>
</comment>